<keyword evidence="2" id="KW-0732">Signal</keyword>
<sequence>MSILVILAFSALARALLADAREIRQLRQIPSANLYFYYERDTYDQFFQQLATRLERPSNPPYNPRHVNRRYVLGPRRPNFIGEPLGWIMIHLVGTAPEDRATLALAEDDLYLLGFANASDNWFILQEFSGLPNAITLPFRQNYGGLILQEFSGLPDAITLPFTQNYRDIINGGHGELWRVPLGKQSMIFAARIFARYTPMTPDDDVQDAFVRSAIMLCEGTRITPIRRVFSGNMWVRQTYISPNDCKKVVNWGKLSTLLVAWQRNGRRRFGVGTHRIEEIAKQVERSIKVRTAKEALTIVDFLLRPKFL</sequence>
<gene>
    <name evidence="3" type="ORF">HU200_037047</name>
</gene>
<reference evidence="3" key="1">
    <citation type="submission" date="2020-07" db="EMBL/GenBank/DDBJ databases">
        <title>Genome sequence and genetic diversity analysis of an under-domesticated orphan crop, white fonio (Digitaria exilis).</title>
        <authorList>
            <person name="Bennetzen J.L."/>
            <person name="Chen S."/>
            <person name="Ma X."/>
            <person name="Wang X."/>
            <person name="Yssel A.E.J."/>
            <person name="Chaluvadi S.R."/>
            <person name="Johnson M."/>
            <person name="Gangashetty P."/>
            <person name="Hamidou F."/>
            <person name="Sanogo M.D."/>
            <person name="Zwaenepoel A."/>
            <person name="Wallace J."/>
            <person name="Van De Peer Y."/>
            <person name="Van Deynze A."/>
        </authorList>
    </citation>
    <scope>NUCLEOTIDE SEQUENCE</scope>
    <source>
        <tissue evidence="3">Leaves</tissue>
    </source>
</reference>
<feature type="chain" id="PRO_5032859051" description="rRNA N-glycosylase" evidence="2">
    <location>
        <begin position="16"/>
        <end position="309"/>
    </location>
</feature>
<dbReference type="AlphaFoldDB" id="A0A835EHM4"/>
<dbReference type="SUPFAM" id="SSF56371">
    <property type="entry name" value="Ribosome inactivating proteins (RIP)"/>
    <property type="match status" value="1"/>
</dbReference>
<dbReference type="EMBL" id="JACEFO010001882">
    <property type="protein sequence ID" value="KAF8696153.1"/>
    <property type="molecule type" value="Genomic_DNA"/>
</dbReference>
<keyword evidence="4" id="KW-1185">Reference proteome</keyword>
<proteinExistence type="inferred from homology"/>
<dbReference type="EC" id="3.2.2.22" evidence="1"/>
<comment type="caution">
    <text evidence="3">The sequence shown here is derived from an EMBL/GenBank/DDBJ whole genome shotgun (WGS) entry which is preliminary data.</text>
</comment>
<dbReference type="InterPro" id="IPR001574">
    <property type="entry name" value="Ribosome_inactivat_prot"/>
</dbReference>
<accession>A0A835EHM4</accession>
<dbReference type="Gene3D" id="3.40.420.10">
    <property type="entry name" value="Ricin (A subunit), domain 1"/>
    <property type="match status" value="1"/>
</dbReference>
<dbReference type="GO" id="GO:0090729">
    <property type="term" value="F:toxin activity"/>
    <property type="evidence" value="ECO:0007669"/>
    <property type="project" value="UniProtKB-KW"/>
</dbReference>
<organism evidence="3 4">
    <name type="scientific">Digitaria exilis</name>
    <dbReference type="NCBI Taxonomy" id="1010633"/>
    <lineage>
        <taxon>Eukaryota</taxon>
        <taxon>Viridiplantae</taxon>
        <taxon>Streptophyta</taxon>
        <taxon>Embryophyta</taxon>
        <taxon>Tracheophyta</taxon>
        <taxon>Spermatophyta</taxon>
        <taxon>Magnoliopsida</taxon>
        <taxon>Liliopsida</taxon>
        <taxon>Poales</taxon>
        <taxon>Poaceae</taxon>
        <taxon>PACMAD clade</taxon>
        <taxon>Panicoideae</taxon>
        <taxon>Panicodae</taxon>
        <taxon>Paniceae</taxon>
        <taxon>Anthephorinae</taxon>
        <taxon>Digitaria</taxon>
    </lineage>
</organism>
<keyword evidence="1" id="KW-0800">Toxin</keyword>
<dbReference type="InterPro" id="IPR016138">
    <property type="entry name" value="Ribosome_inactivat_prot_sub1"/>
</dbReference>
<dbReference type="Proteomes" id="UP000636709">
    <property type="component" value="Unassembled WGS sequence"/>
</dbReference>
<dbReference type="GO" id="GO:0030598">
    <property type="term" value="F:rRNA N-glycosylase activity"/>
    <property type="evidence" value="ECO:0007669"/>
    <property type="project" value="UniProtKB-EC"/>
</dbReference>
<dbReference type="GO" id="GO:0017148">
    <property type="term" value="P:negative regulation of translation"/>
    <property type="evidence" value="ECO:0007669"/>
    <property type="project" value="UniProtKB-KW"/>
</dbReference>
<evidence type="ECO:0000313" key="4">
    <source>
        <dbReference type="Proteomes" id="UP000636709"/>
    </source>
</evidence>
<dbReference type="GO" id="GO:0006952">
    <property type="term" value="P:defense response"/>
    <property type="evidence" value="ECO:0007669"/>
    <property type="project" value="UniProtKB-KW"/>
</dbReference>
<dbReference type="PANTHER" id="PTHR33453:SF46">
    <property type="entry name" value="RRNA N-GLYCOSYLASE"/>
    <property type="match status" value="1"/>
</dbReference>
<comment type="similarity">
    <text evidence="1">Belongs to the ribosome-inactivating protein family.</text>
</comment>
<dbReference type="Pfam" id="PF00161">
    <property type="entry name" value="RIP"/>
    <property type="match status" value="1"/>
</dbReference>
<evidence type="ECO:0000256" key="1">
    <source>
        <dbReference type="RuleBase" id="RU004915"/>
    </source>
</evidence>
<evidence type="ECO:0000256" key="2">
    <source>
        <dbReference type="SAM" id="SignalP"/>
    </source>
</evidence>
<comment type="catalytic activity">
    <reaction evidence="1">
        <text>Endohydrolysis of the N-glycosidic bond at one specific adenosine on the 28S rRNA.</text>
        <dbReference type="EC" id="3.2.2.22"/>
    </reaction>
</comment>
<feature type="signal peptide" evidence="2">
    <location>
        <begin position="1"/>
        <end position="15"/>
    </location>
</feature>
<dbReference type="InterPro" id="IPR036041">
    <property type="entry name" value="Ribosome-inact_prot_sf"/>
</dbReference>
<dbReference type="PANTHER" id="PTHR33453">
    <property type="match status" value="1"/>
</dbReference>
<dbReference type="OrthoDB" id="633546at2759"/>
<keyword evidence="1" id="KW-0652">Protein synthesis inhibitor</keyword>
<keyword evidence="1" id="KW-0378">Hydrolase</keyword>
<name>A0A835EHM4_9POAL</name>
<evidence type="ECO:0000313" key="3">
    <source>
        <dbReference type="EMBL" id="KAF8696153.1"/>
    </source>
</evidence>
<keyword evidence="1" id="KW-0611">Plant defense</keyword>
<protein>
    <recommendedName>
        <fullName evidence="1">rRNA N-glycosylase</fullName>
        <ecNumber evidence="1">3.2.2.22</ecNumber>
    </recommendedName>
</protein>